<organism evidence="11 12">
    <name type="scientific">Caulobacter ginsengisoli</name>
    <dbReference type="NCBI Taxonomy" id="400775"/>
    <lineage>
        <taxon>Bacteria</taxon>
        <taxon>Pseudomonadati</taxon>
        <taxon>Pseudomonadota</taxon>
        <taxon>Alphaproteobacteria</taxon>
        <taxon>Caulobacterales</taxon>
        <taxon>Caulobacteraceae</taxon>
        <taxon>Caulobacter</taxon>
    </lineage>
</organism>
<evidence type="ECO:0000256" key="4">
    <source>
        <dbReference type="ARBA" id="ARBA00022692"/>
    </source>
</evidence>
<dbReference type="PANTHER" id="PTHR10590">
    <property type="entry name" value="SODIUM/NUCLEOSIDE COTRANSPORTER"/>
    <property type="match status" value="1"/>
</dbReference>
<dbReference type="RefSeq" id="WP_307347756.1">
    <property type="nucleotide sequence ID" value="NZ_JAUSVS010000002.1"/>
</dbReference>
<evidence type="ECO:0000259" key="10">
    <source>
        <dbReference type="Pfam" id="PF07670"/>
    </source>
</evidence>
<feature type="transmembrane region" description="Helical" evidence="7">
    <location>
        <begin position="182"/>
        <end position="204"/>
    </location>
</feature>
<gene>
    <name evidence="11" type="ORF">QO010_001422</name>
</gene>
<feature type="transmembrane region" description="Helical" evidence="7">
    <location>
        <begin position="216"/>
        <end position="235"/>
    </location>
</feature>
<dbReference type="Pfam" id="PF07670">
    <property type="entry name" value="Gate"/>
    <property type="match status" value="1"/>
</dbReference>
<dbReference type="InterPro" id="IPR008276">
    <property type="entry name" value="C_nuclsd_transpt"/>
</dbReference>
<comment type="subcellular location">
    <subcellularLocation>
        <location evidence="1">Cell membrane</location>
        <topology evidence="1">Multi-pass membrane protein</topology>
    </subcellularLocation>
</comment>
<keyword evidence="3" id="KW-1003">Cell membrane</keyword>
<keyword evidence="6 7" id="KW-0472">Membrane</keyword>
<dbReference type="InterPro" id="IPR011657">
    <property type="entry name" value="CNT_C_dom"/>
</dbReference>
<dbReference type="InterPro" id="IPR011642">
    <property type="entry name" value="Gate_dom"/>
</dbReference>
<feature type="transmembrane region" description="Helical" evidence="7">
    <location>
        <begin position="271"/>
        <end position="293"/>
    </location>
</feature>
<comment type="similarity">
    <text evidence="2">Belongs to the concentrative nucleoside transporter (CNT) (TC 2.A.41) family.</text>
</comment>
<dbReference type="Pfam" id="PF07662">
    <property type="entry name" value="Nucleos_tra2_C"/>
    <property type="match status" value="1"/>
</dbReference>
<evidence type="ECO:0000256" key="2">
    <source>
        <dbReference type="ARBA" id="ARBA00009033"/>
    </source>
</evidence>
<evidence type="ECO:0000259" key="9">
    <source>
        <dbReference type="Pfam" id="PF07662"/>
    </source>
</evidence>
<keyword evidence="12" id="KW-1185">Reference proteome</keyword>
<dbReference type="InterPro" id="IPR002668">
    <property type="entry name" value="CNT_N_dom"/>
</dbReference>
<feature type="transmembrane region" description="Helical" evidence="7">
    <location>
        <begin position="101"/>
        <end position="125"/>
    </location>
</feature>
<feature type="domain" description="Nucleoside transporter/FeoB GTPase Gate" evidence="10">
    <location>
        <begin position="107"/>
        <end position="205"/>
    </location>
</feature>
<evidence type="ECO:0000313" key="11">
    <source>
        <dbReference type="EMBL" id="MDQ0463651.1"/>
    </source>
</evidence>
<dbReference type="EMBL" id="JAUSVS010000002">
    <property type="protein sequence ID" value="MDQ0463651.1"/>
    <property type="molecule type" value="Genomic_DNA"/>
</dbReference>
<evidence type="ECO:0000256" key="1">
    <source>
        <dbReference type="ARBA" id="ARBA00004651"/>
    </source>
</evidence>
<accession>A0ABU0IQN0</accession>
<keyword evidence="4 7" id="KW-0812">Transmembrane</keyword>
<evidence type="ECO:0000256" key="6">
    <source>
        <dbReference type="ARBA" id="ARBA00023136"/>
    </source>
</evidence>
<feature type="domain" description="Concentrative nucleoside transporter C-terminal" evidence="9">
    <location>
        <begin position="215"/>
        <end position="418"/>
    </location>
</feature>
<feature type="transmembrane region" description="Helical" evidence="7">
    <location>
        <begin position="30"/>
        <end position="52"/>
    </location>
</feature>
<protein>
    <submittedName>
        <fullName evidence="11">CNT family concentrative nucleoside transporter</fullName>
    </submittedName>
</protein>
<name>A0ABU0IQN0_9CAUL</name>
<feature type="transmembrane region" description="Helical" evidence="7">
    <location>
        <begin position="362"/>
        <end position="387"/>
    </location>
</feature>
<feature type="domain" description="Concentrative nucleoside transporter N-terminal" evidence="8">
    <location>
        <begin position="11"/>
        <end position="86"/>
    </location>
</feature>
<reference evidence="11 12" key="1">
    <citation type="submission" date="2023-07" db="EMBL/GenBank/DDBJ databases">
        <title>Genomic Encyclopedia of Type Strains, Phase IV (KMG-IV): sequencing the most valuable type-strain genomes for metagenomic binning, comparative biology and taxonomic classification.</title>
        <authorList>
            <person name="Goeker M."/>
        </authorList>
    </citation>
    <scope>NUCLEOTIDE SEQUENCE [LARGE SCALE GENOMIC DNA]</scope>
    <source>
        <strain evidence="11 12">DSM 18695</strain>
    </source>
</reference>
<dbReference type="Pfam" id="PF01773">
    <property type="entry name" value="Nucleos_tra2_N"/>
    <property type="match status" value="1"/>
</dbReference>
<feature type="transmembrane region" description="Helical" evidence="7">
    <location>
        <begin position="6"/>
        <end position="23"/>
    </location>
</feature>
<comment type="caution">
    <text evidence="11">The sequence shown here is derived from an EMBL/GenBank/DDBJ whole genome shotgun (WGS) entry which is preliminary data.</text>
</comment>
<evidence type="ECO:0000256" key="7">
    <source>
        <dbReference type="SAM" id="Phobius"/>
    </source>
</evidence>
<evidence type="ECO:0000256" key="3">
    <source>
        <dbReference type="ARBA" id="ARBA00022475"/>
    </source>
</evidence>
<evidence type="ECO:0000313" key="12">
    <source>
        <dbReference type="Proteomes" id="UP001228905"/>
    </source>
</evidence>
<sequence>MYALQNLQSLAGIAVVLGICWLLSENRKRFPWKLAIGALAVQAILIGLFFGLGQGGGSQAFFDGVGAFVESIRSATQAGTAFVFGFLAGGPPPFALTDPKAAPFIFAFQVLPVILVICALSALLWHWKILKWITKLFGILFQKTMGLRGPPGLAAAATIFMGQIEGPIFIRTYLDKLTRSELFMLLAVGMSCVSGSTLVAYVTILQNAIPNAAAHVLTASLISAPAGILLARIMMPADPSEATEELDGGTDKTYDSSIDALIKGTGDGLNVVLNVGATLIVFVALAALANHILGAFPPVGGEPMSIERGLGAVFAPLAWCIGVPWGEAPVAGRLLGVKLVLTEFTAFIQLSGMTELSERTRILMTYALCGFANIASVGINVAGFGVLVPSRRAEVMGMVWKAMIAGFLATCLTASVVGLMPAGLIAGQ</sequence>
<evidence type="ECO:0000256" key="5">
    <source>
        <dbReference type="ARBA" id="ARBA00022989"/>
    </source>
</evidence>
<evidence type="ECO:0000259" key="8">
    <source>
        <dbReference type="Pfam" id="PF01773"/>
    </source>
</evidence>
<proteinExistence type="inferred from homology"/>
<dbReference type="PANTHER" id="PTHR10590:SF4">
    <property type="entry name" value="SOLUTE CARRIER FAMILY 28 MEMBER 3"/>
    <property type="match status" value="1"/>
</dbReference>
<dbReference type="Proteomes" id="UP001228905">
    <property type="component" value="Unassembled WGS sequence"/>
</dbReference>
<keyword evidence="5 7" id="KW-1133">Transmembrane helix</keyword>
<feature type="transmembrane region" description="Helical" evidence="7">
    <location>
        <begin position="399"/>
        <end position="426"/>
    </location>
</feature>